<evidence type="ECO:0000313" key="2">
    <source>
        <dbReference type="EMBL" id="OJT09163.1"/>
    </source>
</evidence>
<dbReference type="AlphaFoldDB" id="A0A1M2VNL5"/>
<dbReference type="Pfam" id="PF12937">
    <property type="entry name" value="F-box-like"/>
    <property type="match status" value="1"/>
</dbReference>
<keyword evidence="3" id="KW-1185">Reference proteome</keyword>
<name>A0A1M2VNL5_TRAPU</name>
<dbReference type="InterPro" id="IPR001810">
    <property type="entry name" value="F-box_dom"/>
</dbReference>
<dbReference type="OMA" id="WNTYQPL"/>
<dbReference type="Proteomes" id="UP000184267">
    <property type="component" value="Unassembled WGS sequence"/>
</dbReference>
<dbReference type="Gene3D" id="1.20.1280.50">
    <property type="match status" value="1"/>
</dbReference>
<dbReference type="STRING" id="154538.A0A1M2VNL5"/>
<dbReference type="InterPro" id="IPR032675">
    <property type="entry name" value="LRR_dom_sf"/>
</dbReference>
<feature type="domain" description="F-box" evidence="1">
    <location>
        <begin position="46"/>
        <end position="97"/>
    </location>
</feature>
<evidence type="ECO:0000259" key="1">
    <source>
        <dbReference type="Pfam" id="PF12937"/>
    </source>
</evidence>
<organism evidence="2 3">
    <name type="scientific">Trametes pubescens</name>
    <name type="common">White-rot fungus</name>
    <dbReference type="NCBI Taxonomy" id="154538"/>
    <lineage>
        <taxon>Eukaryota</taxon>
        <taxon>Fungi</taxon>
        <taxon>Dikarya</taxon>
        <taxon>Basidiomycota</taxon>
        <taxon>Agaricomycotina</taxon>
        <taxon>Agaricomycetes</taxon>
        <taxon>Polyporales</taxon>
        <taxon>Polyporaceae</taxon>
        <taxon>Trametes</taxon>
    </lineage>
</organism>
<accession>A0A1M2VNL5</accession>
<reference evidence="2 3" key="1">
    <citation type="submission" date="2016-10" db="EMBL/GenBank/DDBJ databases">
        <title>Genome sequence of the basidiomycete white-rot fungus Trametes pubescens.</title>
        <authorList>
            <person name="Makela M.R."/>
            <person name="Granchi Z."/>
            <person name="Peng M."/>
            <person name="De Vries R.P."/>
            <person name="Grigoriev I."/>
            <person name="Riley R."/>
            <person name="Hilden K."/>
        </authorList>
    </citation>
    <scope>NUCLEOTIDE SEQUENCE [LARGE SCALE GENOMIC DNA]</scope>
    <source>
        <strain evidence="2 3">FBCC735</strain>
    </source>
</reference>
<evidence type="ECO:0000313" key="3">
    <source>
        <dbReference type="Proteomes" id="UP000184267"/>
    </source>
</evidence>
<comment type="caution">
    <text evidence="2">The sequence shown here is derived from an EMBL/GenBank/DDBJ whole genome shotgun (WGS) entry which is preliminary data.</text>
</comment>
<dbReference type="PANTHER" id="PTHR38926:SF5">
    <property type="entry name" value="F-BOX AND LEUCINE-RICH REPEAT PROTEIN 6"/>
    <property type="match status" value="1"/>
</dbReference>
<sequence>MTPSPFIRAELLRITDQRAAIAAKKAALEKQDSQLASLWNTYQPLSRLPAELMVDVVTEYARDGNAVNLAWRNLRLVCRRWDEIACGTPSLWRTIHVRTNVHWLALCLTRSVEATLDITIHLGISHSFRRTPREPLSEDLQTTIFLHAARIRSLTVRSFGHDSWGKFSNLLPLFDFDMPALETIDLEALLPDASELHLSHRRHPRVHRLSLHRVCCPVELQLLSHLRFLKISSCRQAFQVDEFLDALASSTRLEELLLFNFLRGLIGEFRPPSPSTSRRPITLAHLIHLRIAENDVRLVSMFVSHLCLPANPKVELQGYTAFEGGFLGDTLSDLLPPTAHRAAFAPLLSSSTLTDVSLSILFSCFQIEAHDVVHGSSISLHMEYTGGELQDGPMRLNQGVSDLVDILGAAPLRRLSVTGIEERPPVDVWDHLFRSFPTLESLSLSAEEPQCDMLSFWTALGGSIGDDNGADPDSVAGIRCPNLSRLELKGGLPMSQELFLEMLECLARRGERGSWLEYLQLSDVVTYSGGNVMGTADSEEEAENFANAPSFRRPRHDRYDKFSSGLTGDTAFIHQDSGMPPKTLSAFFLGLELATDQLRASIVDENLELVGVEVVDFDTEIQEYQ</sequence>
<proteinExistence type="predicted"/>
<gene>
    <name evidence="2" type="ORF">TRAPUB_14373</name>
</gene>
<dbReference type="SUPFAM" id="SSF52047">
    <property type="entry name" value="RNI-like"/>
    <property type="match status" value="1"/>
</dbReference>
<protein>
    <recommendedName>
        <fullName evidence="1">F-box domain-containing protein</fullName>
    </recommendedName>
</protein>
<dbReference type="PANTHER" id="PTHR38926">
    <property type="entry name" value="F-BOX DOMAIN CONTAINING PROTEIN, EXPRESSED"/>
    <property type="match status" value="1"/>
</dbReference>
<dbReference type="OrthoDB" id="2767786at2759"/>
<dbReference type="Gene3D" id="3.80.10.10">
    <property type="entry name" value="Ribonuclease Inhibitor"/>
    <property type="match status" value="1"/>
</dbReference>
<dbReference type="EMBL" id="MNAD01000978">
    <property type="protein sequence ID" value="OJT09163.1"/>
    <property type="molecule type" value="Genomic_DNA"/>
</dbReference>